<evidence type="ECO:0000256" key="1">
    <source>
        <dbReference type="ARBA" id="ARBA00022490"/>
    </source>
</evidence>
<organism evidence="6 7">
    <name type="scientific">Micrococcus lylae</name>
    <dbReference type="NCBI Taxonomy" id="1273"/>
    <lineage>
        <taxon>Bacteria</taxon>
        <taxon>Bacillati</taxon>
        <taxon>Actinomycetota</taxon>
        <taxon>Actinomycetes</taxon>
        <taxon>Micrococcales</taxon>
        <taxon>Micrococcaceae</taxon>
        <taxon>Micrococcus</taxon>
    </lineage>
</organism>
<feature type="domain" description="Ribosome maturation factor RimP N-terminal" evidence="5">
    <location>
        <begin position="2"/>
        <end position="81"/>
    </location>
</feature>
<dbReference type="InterPro" id="IPR028989">
    <property type="entry name" value="RimP_N"/>
</dbReference>
<dbReference type="SUPFAM" id="SSF75420">
    <property type="entry name" value="YhbC-like, N-terminal domain"/>
    <property type="match status" value="1"/>
</dbReference>
<evidence type="ECO:0000313" key="6">
    <source>
        <dbReference type="EMBL" id="TFH98299.1"/>
    </source>
</evidence>
<reference evidence="6 7" key="1">
    <citation type="submission" date="2019-03" db="EMBL/GenBank/DDBJ databases">
        <title>Reclassification of Micrococcus aloeverae and Micrococcus yunnanensis as later heterotypic synonyms of Micrococcus luteus.</title>
        <authorList>
            <person name="Huang C.-H."/>
        </authorList>
    </citation>
    <scope>NUCLEOTIDE SEQUENCE [LARGE SCALE GENOMIC DNA]</scope>
    <source>
        <strain evidence="6 7">BCRC 12151</strain>
    </source>
</reference>
<evidence type="ECO:0000259" key="5">
    <source>
        <dbReference type="Pfam" id="PF02576"/>
    </source>
</evidence>
<dbReference type="Pfam" id="PF02576">
    <property type="entry name" value="RimP_N"/>
    <property type="match status" value="1"/>
</dbReference>
<keyword evidence="1 3" id="KW-0963">Cytoplasm</keyword>
<dbReference type="HAMAP" id="MF_01077">
    <property type="entry name" value="RimP"/>
    <property type="match status" value="1"/>
</dbReference>
<evidence type="ECO:0000313" key="7">
    <source>
        <dbReference type="Proteomes" id="UP000297477"/>
    </source>
</evidence>
<keyword evidence="7" id="KW-1185">Reference proteome</keyword>
<dbReference type="PANTHER" id="PTHR33867:SF1">
    <property type="entry name" value="RIBOSOME MATURATION FACTOR RIMP"/>
    <property type="match status" value="1"/>
</dbReference>
<protein>
    <recommendedName>
        <fullName evidence="3">Ribosome maturation factor RimP</fullName>
    </recommendedName>
</protein>
<gene>
    <name evidence="3" type="primary">rimP</name>
    <name evidence="6" type="ORF">E4A49_09430</name>
</gene>
<name>A0ABY2K1Y5_9MICC</name>
<accession>A0ABY2K1Y5</accession>
<dbReference type="EMBL" id="SPKT01000020">
    <property type="protein sequence ID" value="TFH98299.1"/>
    <property type="molecule type" value="Genomic_DNA"/>
</dbReference>
<dbReference type="InterPro" id="IPR003728">
    <property type="entry name" value="Ribosome_maturation_RimP"/>
</dbReference>
<comment type="function">
    <text evidence="3">Required for maturation of 30S ribosomal subunits.</text>
</comment>
<keyword evidence="2 3" id="KW-0690">Ribosome biogenesis</keyword>
<dbReference type="PANTHER" id="PTHR33867">
    <property type="entry name" value="RIBOSOME MATURATION FACTOR RIMP"/>
    <property type="match status" value="1"/>
</dbReference>
<dbReference type="Proteomes" id="UP000297477">
    <property type="component" value="Unassembled WGS sequence"/>
</dbReference>
<comment type="subcellular location">
    <subcellularLocation>
        <location evidence="3">Cytoplasm</location>
    </subcellularLocation>
</comment>
<comment type="caution">
    <text evidence="6">The sequence shown here is derived from an EMBL/GenBank/DDBJ whole genome shotgun (WGS) entry which is preliminary data.</text>
</comment>
<evidence type="ECO:0000256" key="4">
    <source>
        <dbReference type="SAM" id="MobiDB-lite"/>
    </source>
</evidence>
<comment type="similarity">
    <text evidence="3">Belongs to the RimP family.</text>
</comment>
<dbReference type="InterPro" id="IPR035956">
    <property type="entry name" value="RimP_N_sf"/>
</dbReference>
<proteinExistence type="inferred from homology"/>
<dbReference type="Gene3D" id="3.30.300.70">
    <property type="entry name" value="RimP-like superfamily, N-terminal"/>
    <property type="match status" value="1"/>
</dbReference>
<evidence type="ECO:0000256" key="3">
    <source>
        <dbReference type="HAMAP-Rule" id="MF_01077"/>
    </source>
</evidence>
<feature type="region of interest" description="Disordered" evidence="4">
    <location>
        <begin position="156"/>
        <end position="179"/>
    </location>
</feature>
<sequence>MVAAAVEPEGFVVEKAVVVGAADVPTVQVTLDRAHGAEGVDMDAVARLSRLVSAALDDHGESVPGVGTGEYLLEVSSAGVDRPLTERRHWARNVGRLVEVSVDGAAPITARVLEVGADGVELAEHRPGAKKGMPAKTLAPVRVPFAQLGTGAVQVEWGGSQQSTGAARDGKGPADTTEA</sequence>
<evidence type="ECO:0000256" key="2">
    <source>
        <dbReference type="ARBA" id="ARBA00022517"/>
    </source>
</evidence>